<proteinExistence type="predicted"/>
<dbReference type="Gene3D" id="3.40.190.10">
    <property type="entry name" value="Periplasmic binding protein-like II"/>
    <property type="match status" value="2"/>
</dbReference>
<dbReference type="RefSeq" id="WP_338294500.1">
    <property type="nucleotide sequence ID" value="NZ_AP027272.1"/>
</dbReference>
<dbReference type="SUPFAM" id="SSF53850">
    <property type="entry name" value="Periplasmic binding protein-like II"/>
    <property type="match status" value="1"/>
</dbReference>
<evidence type="ECO:0000313" key="3">
    <source>
        <dbReference type="EMBL" id="BDX08431.1"/>
    </source>
</evidence>
<dbReference type="PANTHER" id="PTHR38834">
    <property type="entry name" value="PERIPLASMIC SUBSTRATE BINDING PROTEIN FAMILY 3"/>
    <property type="match status" value="1"/>
</dbReference>
<organism evidence="3 4">
    <name type="scientific">Planctobacterium marinum</name>
    <dbReference type="NCBI Taxonomy" id="1631968"/>
    <lineage>
        <taxon>Bacteria</taxon>
        <taxon>Pseudomonadati</taxon>
        <taxon>Pseudomonadota</taxon>
        <taxon>Gammaproteobacteria</taxon>
        <taxon>Alteromonadales</taxon>
        <taxon>Alteromonadaceae</taxon>
        <taxon>Planctobacterium</taxon>
    </lineage>
</organism>
<protein>
    <recommendedName>
        <fullName evidence="2">Solute-binding protein family 3/N-terminal domain-containing protein</fullName>
    </recommendedName>
</protein>
<evidence type="ECO:0000256" key="1">
    <source>
        <dbReference type="SAM" id="SignalP"/>
    </source>
</evidence>
<dbReference type="Proteomes" id="UP001333710">
    <property type="component" value="Chromosome"/>
</dbReference>
<reference evidence="3" key="1">
    <citation type="submission" date="2023-01" db="EMBL/GenBank/DDBJ databases">
        <title>Complete genome sequence of Planctobacterium marinum strain Dej080120_11.</title>
        <authorList>
            <person name="Ueki S."/>
            <person name="Maruyama F."/>
        </authorList>
    </citation>
    <scope>NUCLEOTIDE SEQUENCE</scope>
    <source>
        <strain evidence="3">Dej080120_11</strain>
    </source>
</reference>
<dbReference type="PANTHER" id="PTHR38834:SF3">
    <property type="entry name" value="SOLUTE-BINDING PROTEIN FAMILY 3_N-TERMINAL DOMAIN-CONTAINING PROTEIN"/>
    <property type="match status" value="1"/>
</dbReference>
<dbReference type="Pfam" id="PF00497">
    <property type="entry name" value="SBP_bac_3"/>
    <property type="match status" value="1"/>
</dbReference>
<feature type="signal peptide" evidence="1">
    <location>
        <begin position="1"/>
        <end position="40"/>
    </location>
</feature>
<dbReference type="AlphaFoldDB" id="A0AA48KR36"/>
<dbReference type="SMART" id="SM00062">
    <property type="entry name" value="PBPb"/>
    <property type="match status" value="1"/>
</dbReference>
<evidence type="ECO:0000259" key="2">
    <source>
        <dbReference type="SMART" id="SM00062"/>
    </source>
</evidence>
<dbReference type="KEGG" id="pmaw:MACH26_39520"/>
<keyword evidence="1" id="KW-0732">Signal</keyword>
<dbReference type="EMBL" id="AP027272">
    <property type="protein sequence ID" value="BDX08431.1"/>
    <property type="molecule type" value="Genomic_DNA"/>
</dbReference>
<gene>
    <name evidence="3" type="ORF">MACH26_39520</name>
</gene>
<dbReference type="InterPro" id="IPR001638">
    <property type="entry name" value="Solute-binding_3/MltF_N"/>
</dbReference>
<evidence type="ECO:0000313" key="4">
    <source>
        <dbReference type="Proteomes" id="UP001333710"/>
    </source>
</evidence>
<feature type="domain" description="Solute-binding protein family 3/N-terminal" evidence="2">
    <location>
        <begin position="70"/>
        <end position="293"/>
    </location>
</feature>
<name>A0AA48KR36_9ALTE</name>
<keyword evidence="4" id="KW-1185">Reference proteome</keyword>
<sequence>MSILNSYWKMMVLKTVAISEALLKASVLSALLSFSFWANAAFASAQLSNSRDNSTASEDKAMPFPAAVKNVLWLTEDYPPFHYLEGNNKKGIAIDILNEIFRRNGVPFRSDKQTYVFPWARAVKEITNNTNAALLTMAYTQERDALFALSEPLFKEQIALISLADSTLTFKHINEIEDYVVGVVRDDIGERLLKDMGPDELHLVHVLSSKELVQMLIKKRVDAIAYSVDIIRYQLQQLSEVQQGLKIHMTLAELPTSIAFNKQVEPSLLRSINGAINTLKHDGTIERIMRQSDK</sequence>
<feature type="chain" id="PRO_5041251721" description="Solute-binding protein family 3/N-terminal domain-containing protein" evidence="1">
    <location>
        <begin position="41"/>
        <end position="294"/>
    </location>
</feature>
<accession>A0AA48KR36</accession>